<comment type="catalytic activity">
    <reaction evidence="1">
        <text>[(1-&gt;4)-alpha-D-glucosyl](n) + phosphate = [(1-&gt;4)-alpha-D-glucosyl](n-1) + alpha-D-glucose 1-phosphate</text>
        <dbReference type="Rhea" id="RHEA:41732"/>
        <dbReference type="Rhea" id="RHEA-COMP:9584"/>
        <dbReference type="Rhea" id="RHEA-COMP:9586"/>
        <dbReference type="ChEBI" id="CHEBI:15444"/>
        <dbReference type="ChEBI" id="CHEBI:43474"/>
        <dbReference type="ChEBI" id="CHEBI:58601"/>
        <dbReference type="EC" id="2.4.1.1"/>
    </reaction>
</comment>
<dbReference type="PIRSF" id="PIRSF000460">
    <property type="entry name" value="Pprylas_GlgP"/>
    <property type="match status" value="1"/>
</dbReference>
<organism evidence="5 6">
    <name type="scientific">Coralloluteibacterium thermophilum</name>
    <dbReference type="NCBI Taxonomy" id="2707049"/>
    <lineage>
        <taxon>Bacteria</taxon>
        <taxon>Pseudomonadati</taxon>
        <taxon>Pseudomonadota</taxon>
        <taxon>Gammaproteobacteria</taxon>
        <taxon>Lysobacterales</taxon>
        <taxon>Lysobacteraceae</taxon>
        <taxon>Coralloluteibacterium</taxon>
    </lineage>
</organism>
<dbReference type="RefSeq" id="WP_377004983.1">
    <property type="nucleotide sequence ID" value="NZ_JBHSGG010000033.1"/>
</dbReference>
<proteinExistence type="inferred from homology"/>
<dbReference type="PANTHER" id="PTHR42655">
    <property type="entry name" value="GLYCOGEN PHOSPHORYLASE"/>
    <property type="match status" value="1"/>
</dbReference>
<reference evidence="6" key="1">
    <citation type="journal article" date="2019" name="Int. J. Syst. Evol. Microbiol.">
        <title>The Global Catalogue of Microorganisms (GCM) 10K type strain sequencing project: providing services to taxonomists for standard genome sequencing and annotation.</title>
        <authorList>
            <consortium name="The Broad Institute Genomics Platform"/>
            <consortium name="The Broad Institute Genome Sequencing Center for Infectious Disease"/>
            <person name="Wu L."/>
            <person name="Ma J."/>
        </authorList>
    </citation>
    <scope>NUCLEOTIDE SEQUENCE [LARGE SCALE GENOMIC DNA]</scope>
    <source>
        <strain evidence="6">CGMCC 1.13574</strain>
    </source>
</reference>
<keyword evidence="3" id="KW-0021">Allosteric enzyme</keyword>
<dbReference type="InterPro" id="IPR011834">
    <property type="entry name" value="Agluc_phsphrylas"/>
</dbReference>
<sequence>MPVFDDSATPDTSALGALRDLAMDLSIRWDADNDAIWRAIDEELWTLTGNPCLVLHAASRQRLEATLATAPFRRRLEALDAERRARSAAPTWFGETLHGGPLRHIAYFCMEYMLSETLPIYSGGLGNVAGDQLRAADDLGVPVTAVGLLWQHGYFRQEINAAGEQQALYPVNDTHHMPVRPLYRADGSLVRLRIVLPGITLWIRAWEARIGRNRLLLLDTNDPANPPQIRLITSELYGGGSEMRLRQEIVLGIGGWRLLREIGIEPDVLHLNEGHAAFAVLERARHYMHAHAVPFEVAMAVTRAGNVFTTHTPVEAGFDRFPPELAAKYLRRYAEQELHLPMQALLALGRRHADDPDEPLNMAFLATRCSGGVNAVSALHGETSRRIFTELFPRWPEREVPIGHVTNGIHVPTWIAREARPLWEKAAGAGAWSGDSSAGHDDLAAVDDAALWALRQATRRCLVEFTREHVARSIAIRGASVEQMEIARSLFDPAALTLGFARRFATYKRPNLLLADPDRLLRILNDPQRPVQLLIAGKAHPADTKGQAMVREWAEFSRLPEARGRIAFLADYDMRVARHLVQGVDVWVNTPRRPWEASGTSGMKVLANGGLNLSQLDGWWAEAHTPELGWGIGDGEEHDARWDRADAMQLYDLLENEVVPEFYERDDDGLPRAWLARIRASMAQLTARFSADRTVREYVERYYLPAARQYRERAGADILELTERLRRREALAAHWHDVRILDWRAETVDGRHRFAVSVHTGAVDPALLRIELYADAVGDAPAEAVPLARQTGQREGRHLRFVGEVPARRPAAHYTARVIGALPGQQVPLEVPQIAWAS</sequence>
<dbReference type="Proteomes" id="UP001595892">
    <property type="component" value="Unassembled WGS sequence"/>
</dbReference>
<evidence type="ECO:0000313" key="5">
    <source>
        <dbReference type="EMBL" id="MFC4728916.1"/>
    </source>
</evidence>
<comment type="caution">
    <text evidence="5">The sequence shown here is derived from an EMBL/GenBank/DDBJ whole genome shotgun (WGS) entry which is preliminary data.</text>
</comment>
<comment type="similarity">
    <text evidence="2">Belongs to the glycogen phosphorylase family.</text>
</comment>
<accession>A0ABV9NLF6</accession>
<evidence type="ECO:0000256" key="3">
    <source>
        <dbReference type="ARBA" id="ARBA00022533"/>
    </source>
</evidence>
<keyword evidence="6" id="KW-1185">Reference proteome</keyword>
<gene>
    <name evidence="5" type="primary">glgP</name>
    <name evidence="5" type="ORF">ACFO3Q_12140</name>
</gene>
<dbReference type="Pfam" id="PF00343">
    <property type="entry name" value="Phosphorylase"/>
    <property type="match status" value="1"/>
</dbReference>
<dbReference type="NCBIfam" id="TIGR02094">
    <property type="entry name" value="more_P_ylases"/>
    <property type="match status" value="1"/>
</dbReference>
<protein>
    <submittedName>
        <fullName evidence="5">Alpha-glucan family phosphorylase</fullName>
    </submittedName>
</protein>
<evidence type="ECO:0000256" key="2">
    <source>
        <dbReference type="ARBA" id="ARBA00006047"/>
    </source>
</evidence>
<dbReference type="SUPFAM" id="SSF53756">
    <property type="entry name" value="UDP-Glycosyltransferase/glycogen phosphorylase"/>
    <property type="match status" value="1"/>
</dbReference>
<evidence type="ECO:0000313" key="6">
    <source>
        <dbReference type="Proteomes" id="UP001595892"/>
    </source>
</evidence>
<dbReference type="InterPro" id="IPR024517">
    <property type="entry name" value="Glycogen_phosphorylase_DUF3417"/>
</dbReference>
<feature type="domain" description="DUF3417" evidence="4">
    <location>
        <begin position="14"/>
        <end position="118"/>
    </location>
</feature>
<dbReference type="PANTHER" id="PTHR42655:SF1">
    <property type="entry name" value="GLYCOGEN PHOSPHORYLASE"/>
    <property type="match status" value="1"/>
</dbReference>
<dbReference type="InterPro" id="IPR052182">
    <property type="entry name" value="Glycogen/Maltodextrin_Phosph"/>
</dbReference>
<evidence type="ECO:0000256" key="1">
    <source>
        <dbReference type="ARBA" id="ARBA00001275"/>
    </source>
</evidence>
<dbReference type="EMBL" id="JBHSGG010000033">
    <property type="protein sequence ID" value="MFC4728916.1"/>
    <property type="molecule type" value="Genomic_DNA"/>
</dbReference>
<dbReference type="Gene3D" id="3.40.50.2000">
    <property type="entry name" value="Glycogen Phosphorylase B"/>
    <property type="match status" value="3"/>
</dbReference>
<name>A0ABV9NLF6_9GAMM</name>
<evidence type="ECO:0000259" key="4">
    <source>
        <dbReference type="Pfam" id="PF11897"/>
    </source>
</evidence>
<dbReference type="InterPro" id="IPR000811">
    <property type="entry name" value="Glyco_trans_35"/>
</dbReference>
<dbReference type="Pfam" id="PF11897">
    <property type="entry name" value="DUF3417"/>
    <property type="match status" value="1"/>
</dbReference>